<dbReference type="AlphaFoldDB" id="A0A2V4A055"/>
<protein>
    <submittedName>
        <fullName evidence="3">Sugar transferase</fullName>
    </submittedName>
</protein>
<accession>A0A2V4A055</accession>
<evidence type="ECO:0000256" key="1">
    <source>
        <dbReference type="ARBA" id="ARBA00006464"/>
    </source>
</evidence>
<name>A0A2V4A055_9BACT</name>
<dbReference type="Proteomes" id="UP000248079">
    <property type="component" value="Unassembled WGS sequence"/>
</dbReference>
<dbReference type="OrthoDB" id="9808602at2"/>
<dbReference type="InterPro" id="IPR003362">
    <property type="entry name" value="Bact_transf"/>
</dbReference>
<dbReference type="RefSeq" id="WP_110359756.1">
    <property type="nucleotide sequence ID" value="NZ_QFLI01000002.1"/>
</dbReference>
<gene>
    <name evidence="3" type="ORF">DF185_05615</name>
</gene>
<dbReference type="Pfam" id="PF02397">
    <property type="entry name" value="Bac_transf"/>
    <property type="match status" value="1"/>
</dbReference>
<dbReference type="PANTHER" id="PTHR30576:SF0">
    <property type="entry name" value="UNDECAPRENYL-PHOSPHATE N-ACETYLGALACTOSAMINYL 1-PHOSPHATE TRANSFERASE-RELATED"/>
    <property type="match status" value="1"/>
</dbReference>
<evidence type="ECO:0000259" key="2">
    <source>
        <dbReference type="Pfam" id="PF02397"/>
    </source>
</evidence>
<keyword evidence="4" id="KW-1185">Reference proteome</keyword>
<organism evidence="3 4">
    <name type="scientific">Marinifilum breve</name>
    <dbReference type="NCBI Taxonomy" id="2184082"/>
    <lineage>
        <taxon>Bacteria</taxon>
        <taxon>Pseudomonadati</taxon>
        <taxon>Bacteroidota</taxon>
        <taxon>Bacteroidia</taxon>
        <taxon>Marinilabiliales</taxon>
        <taxon>Marinifilaceae</taxon>
    </lineage>
</organism>
<dbReference type="GO" id="GO:0016780">
    <property type="term" value="F:phosphotransferase activity, for other substituted phosphate groups"/>
    <property type="evidence" value="ECO:0007669"/>
    <property type="project" value="TreeGrafter"/>
</dbReference>
<sequence length="376" mass="44530">MKDENELLRDFENLEELEKSRKEISKFLIYRNDFRDHSLLLGQKGFQFVNGYFNRNNSRHILVSTKEVRDIDRLTGTNYQLLVSMEPINNLISINEFFEAVHNKLEKDALFIFRYKSQETIERKILTSHAFPINKIIYLHYFIFRRVFPKLSITRRLYFYLTKGMNRSIRQLEMIGRLYAGGYELVNEYFANGYIYLVAKKTKTPAYHKFASYGLLFKMKRIGKGGKEIFVYKIRTMVPFSEYLQEEFLKRNSLAKGGKISNDVRITPIGKILRKFWIDELPNFVNLLKGEMKLVGVRPISKQYLLLYDKELQDLRKMVTPGIVPPFYADLPETLEEIQDSEKRYIKSYLKSPLTTDLKYLYLAIKNILANRLTSN</sequence>
<evidence type="ECO:0000313" key="3">
    <source>
        <dbReference type="EMBL" id="PXY02122.1"/>
    </source>
</evidence>
<reference evidence="3 4" key="1">
    <citation type="submission" date="2018-05" db="EMBL/GenBank/DDBJ databases">
        <title>Marinifilum breve JC075T sp. nov., a marine bacterium isolated from Yongle Blue Hole in the South China Sea.</title>
        <authorList>
            <person name="Fu T."/>
        </authorList>
    </citation>
    <scope>NUCLEOTIDE SEQUENCE [LARGE SCALE GENOMIC DNA]</scope>
    <source>
        <strain evidence="3 4">JC075</strain>
    </source>
</reference>
<feature type="domain" description="Bacterial sugar transferase" evidence="2">
    <location>
        <begin position="214"/>
        <end position="369"/>
    </location>
</feature>
<evidence type="ECO:0000313" key="4">
    <source>
        <dbReference type="Proteomes" id="UP000248079"/>
    </source>
</evidence>
<dbReference type="PANTHER" id="PTHR30576">
    <property type="entry name" value="COLANIC BIOSYNTHESIS UDP-GLUCOSE LIPID CARRIER TRANSFERASE"/>
    <property type="match status" value="1"/>
</dbReference>
<dbReference type="EMBL" id="QFLI01000002">
    <property type="protein sequence ID" value="PXY02122.1"/>
    <property type="molecule type" value="Genomic_DNA"/>
</dbReference>
<proteinExistence type="inferred from homology"/>
<comment type="caution">
    <text evidence="3">The sequence shown here is derived from an EMBL/GenBank/DDBJ whole genome shotgun (WGS) entry which is preliminary data.</text>
</comment>
<keyword evidence="3" id="KW-0808">Transferase</keyword>
<comment type="similarity">
    <text evidence="1">Belongs to the bacterial sugar transferase family.</text>
</comment>